<dbReference type="PROSITE" id="PS50943">
    <property type="entry name" value="HTH_CROC1"/>
    <property type="match status" value="1"/>
</dbReference>
<protein>
    <submittedName>
        <fullName evidence="3">Transcriptional regulator</fullName>
    </submittedName>
</protein>
<feature type="domain" description="HTH cro/C1-type" evidence="2">
    <location>
        <begin position="42"/>
        <end position="96"/>
    </location>
</feature>
<keyword evidence="1" id="KW-0238">DNA-binding</keyword>
<dbReference type="Pfam" id="PF01381">
    <property type="entry name" value="HTH_3"/>
    <property type="match status" value="1"/>
</dbReference>
<evidence type="ECO:0000313" key="3">
    <source>
        <dbReference type="EMBL" id="OGE05348.1"/>
    </source>
</evidence>
<dbReference type="Proteomes" id="UP000178369">
    <property type="component" value="Unassembled WGS sequence"/>
</dbReference>
<dbReference type="AlphaFoldDB" id="A0A1F5HMG7"/>
<organism evidence="3 4">
    <name type="scientific">Candidatus Curtissbacteria bacterium RIFCSPHIGHO2_12_FULL_41_17</name>
    <dbReference type="NCBI Taxonomy" id="1797722"/>
    <lineage>
        <taxon>Bacteria</taxon>
        <taxon>Candidatus Curtissiibacteriota</taxon>
    </lineage>
</organism>
<dbReference type="GO" id="GO:0003677">
    <property type="term" value="F:DNA binding"/>
    <property type="evidence" value="ECO:0007669"/>
    <property type="project" value="UniProtKB-KW"/>
</dbReference>
<comment type="caution">
    <text evidence="3">The sequence shown here is derived from an EMBL/GenBank/DDBJ whole genome shotgun (WGS) entry which is preliminary data.</text>
</comment>
<name>A0A1F5HMG7_9BACT</name>
<dbReference type="SMART" id="SM00530">
    <property type="entry name" value="HTH_XRE"/>
    <property type="match status" value="1"/>
</dbReference>
<dbReference type="InterPro" id="IPR010982">
    <property type="entry name" value="Lambda_DNA-bd_dom_sf"/>
</dbReference>
<dbReference type="PANTHER" id="PTHR46558">
    <property type="entry name" value="TRACRIPTIONAL REGULATORY PROTEIN-RELATED-RELATED"/>
    <property type="match status" value="1"/>
</dbReference>
<sequence>MIKPKDRKHLDFEVWEKEALKDPAFKAEYDRQQPEFAVITAILDARVKKHITQEQLAKKIGTKQSAIARLESGNANPSIGFLQKLAQALGKKLVIQFK</sequence>
<proteinExistence type="predicted"/>
<dbReference type="EMBL" id="MFBL01000011">
    <property type="protein sequence ID" value="OGE05348.1"/>
    <property type="molecule type" value="Genomic_DNA"/>
</dbReference>
<accession>A0A1F5HMG7</accession>
<dbReference type="Gene3D" id="1.10.260.40">
    <property type="entry name" value="lambda repressor-like DNA-binding domains"/>
    <property type="match status" value="1"/>
</dbReference>
<evidence type="ECO:0000313" key="4">
    <source>
        <dbReference type="Proteomes" id="UP000178369"/>
    </source>
</evidence>
<dbReference type="SUPFAM" id="SSF47413">
    <property type="entry name" value="lambda repressor-like DNA-binding domains"/>
    <property type="match status" value="1"/>
</dbReference>
<dbReference type="CDD" id="cd00093">
    <property type="entry name" value="HTH_XRE"/>
    <property type="match status" value="1"/>
</dbReference>
<evidence type="ECO:0000259" key="2">
    <source>
        <dbReference type="PROSITE" id="PS50943"/>
    </source>
</evidence>
<evidence type="ECO:0000256" key="1">
    <source>
        <dbReference type="ARBA" id="ARBA00023125"/>
    </source>
</evidence>
<reference evidence="3 4" key="1">
    <citation type="journal article" date="2016" name="Nat. Commun.">
        <title>Thousands of microbial genomes shed light on interconnected biogeochemical processes in an aquifer system.</title>
        <authorList>
            <person name="Anantharaman K."/>
            <person name="Brown C.T."/>
            <person name="Hug L.A."/>
            <person name="Sharon I."/>
            <person name="Castelle C.J."/>
            <person name="Probst A.J."/>
            <person name="Thomas B.C."/>
            <person name="Singh A."/>
            <person name="Wilkins M.J."/>
            <person name="Karaoz U."/>
            <person name="Brodie E.L."/>
            <person name="Williams K.H."/>
            <person name="Hubbard S.S."/>
            <person name="Banfield J.F."/>
        </authorList>
    </citation>
    <scope>NUCLEOTIDE SEQUENCE [LARGE SCALE GENOMIC DNA]</scope>
</reference>
<gene>
    <name evidence="3" type="ORF">A3F45_01525</name>
</gene>
<dbReference type="PANTHER" id="PTHR46558:SF4">
    <property type="entry name" value="DNA-BIDING PHAGE PROTEIN"/>
    <property type="match status" value="1"/>
</dbReference>
<dbReference type="InterPro" id="IPR001387">
    <property type="entry name" value="Cro/C1-type_HTH"/>
</dbReference>